<name>A0ABV6B2V9_9DEIO</name>
<dbReference type="InterPro" id="IPR015443">
    <property type="entry name" value="Aldose_1-epimerase"/>
</dbReference>
<evidence type="ECO:0000256" key="6">
    <source>
        <dbReference type="ARBA" id="ARBA00023235"/>
    </source>
</evidence>
<protein>
    <recommendedName>
        <fullName evidence="5 8">Aldose 1-epimerase</fullName>
        <ecNumber evidence="4 8">5.1.3.3</ecNumber>
    </recommendedName>
</protein>
<evidence type="ECO:0000313" key="9">
    <source>
        <dbReference type="EMBL" id="MFB9993206.1"/>
    </source>
</evidence>
<evidence type="ECO:0000256" key="3">
    <source>
        <dbReference type="ARBA" id="ARBA00006206"/>
    </source>
</evidence>
<dbReference type="EC" id="5.1.3.3" evidence="4 8"/>
<dbReference type="GO" id="GO:0016853">
    <property type="term" value="F:isomerase activity"/>
    <property type="evidence" value="ECO:0007669"/>
    <property type="project" value="UniProtKB-KW"/>
</dbReference>
<evidence type="ECO:0000256" key="7">
    <source>
        <dbReference type="ARBA" id="ARBA00023277"/>
    </source>
</evidence>
<dbReference type="Proteomes" id="UP001589733">
    <property type="component" value="Unassembled WGS sequence"/>
</dbReference>
<evidence type="ECO:0000256" key="8">
    <source>
        <dbReference type="PIRNR" id="PIRNR005096"/>
    </source>
</evidence>
<dbReference type="SUPFAM" id="SSF74650">
    <property type="entry name" value="Galactose mutarotase-like"/>
    <property type="match status" value="1"/>
</dbReference>
<dbReference type="InterPro" id="IPR008183">
    <property type="entry name" value="Aldose_1/G6P_1-epimerase"/>
</dbReference>
<gene>
    <name evidence="9" type="ORF">ACFFLM_14635</name>
</gene>
<proteinExistence type="inferred from homology"/>
<dbReference type="Gene3D" id="2.70.98.10">
    <property type="match status" value="1"/>
</dbReference>
<comment type="catalytic activity">
    <reaction evidence="1 8">
        <text>alpha-D-glucose = beta-D-glucose</text>
        <dbReference type="Rhea" id="RHEA:10264"/>
        <dbReference type="ChEBI" id="CHEBI:15903"/>
        <dbReference type="ChEBI" id="CHEBI:17925"/>
        <dbReference type="EC" id="5.1.3.3"/>
    </reaction>
</comment>
<evidence type="ECO:0000313" key="10">
    <source>
        <dbReference type="Proteomes" id="UP001589733"/>
    </source>
</evidence>
<comment type="caution">
    <text evidence="9">The sequence shown here is derived from an EMBL/GenBank/DDBJ whole genome shotgun (WGS) entry which is preliminary data.</text>
</comment>
<keyword evidence="10" id="KW-1185">Reference proteome</keyword>
<evidence type="ECO:0000256" key="2">
    <source>
        <dbReference type="ARBA" id="ARBA00005028"/>
    </source>
</evidence>
<dbReference type="InterPro" id="IPR014718">
    <property type="entry name" value="GH-type_carb-bd"/>
</dbReference>
<keyword evidence="7 8" id="KW-0119">Carbohydrate metabolism</keyword>
<dbReference type="RefSeq" id="WP_380011574.1">
    <property type="nucleotide sequence ID" value="NZ_JBHLYR010000045.1"/>
</dbReference>
<dbReference type="InterPro" id="IPR011013">
    <property type="entry name" value="Gal_mutarotase_sf_dom"/>
</dbReference>
<comment type="pathway">
    <text evidence="2 8">Carbohydrate metabolism; hexose metabolism.</text>
</comment>
<sequence>MTPTPEPTVTQIPWGQTPAGQPVTLYTLHSAGLQVRISTYGGVIVGVDAPDRRGELADITLGHDTLSPYLSRDTSPYFGALIGRYGNRIARGKFELDGQEYSLTCNNGANALHGGPHGFDQQLWHAEPSTSSAGASLSLSRVSEDGEEGYPGRLTVTVTYTLTPDHTLRIDYAAQTDRPTILNLTNHTYWNLGGGERDVLDHLLSVQADQYTPTDETQIPTGELADVTGTPFDLRQPTLLGDALAVPHEQFERAGGFDHNFVLNPSADEGVGVGLLEADGVGNLRVVATLQHPASGRRLSVSTTEPGIQVYSGNFLDGSIRGKGGQAYGHRWSVCLETQHFPDSPNQPHFPPTRLEPGQTYQSSTIYAFSVDNAE</sequence>
<comment type="similarity">
    <text evidence="3 8">Belongs to the aldose epimerase family.</text>
</comment>
<evidence type="ECO:0000256" key="5">
    <source>
        <dbReference type="ARBA" id="ARBA00014165"/>
    </source>
</evidence>
<dbReference type="PANTHER" id="PTHR10091:SF0">
    <property type="entry name" value="GALACTOSE MUTAROTASE"/>
    <property type="match status" value="1"/>
</dbReference>
<dbReference type="PIRSF" id="PIRSF005096">
    <property type="entry name" value="GALM"/>
    <property type="match status" value="1"/>
</dbReference>
<dbReference type="EMBL" id="JBHLYR010000045">
    <property type="protein sequence ID" value="MFB9993206.1"/>
    <property type="molecule type" value="Genomic_DNA"/>
</dbReference>
<evidence type="ECO:0000256" key="1">
    <source>
        <dbReference type="ARBA" id="ARBA00001614"/>
    </source>
</evidence>
<dbReference type="NCBIfam" id="NF008277">
    <property type="entry name" value="PRK11055.1"/>
    <property type="match status" value="1"/>
</dbReference>
<dbReference type="PROSITE" id="PS00545">
    <property type="entry name" value="ALDOSE_1_EPIMERASE"/>
    <property type="match status" value="1"/>
</dbReference>
<dbReference type="PANTHER" id="PTHR10091">
    <property type="entry name" value="ALDOSE-1-EPIMERASE"/>
    <property type="match status" value="1"/>
</dbReference>
<accession>A0ABV6B2V9</accession>
<reference evidence="9 10" key="1">
    <citation type="submission" date="2024-09" db="EMBL/GenBank/DDBJ databases">
        <authorList>
            <person name="Sun Q."/>
            <person name="Mori K."/>
        </authorList>
    </citation>
    <scope>NUCLEOTIDE SEQUENCE [LARGE SCALE GENOMIC DNA]</scope>
    <source>
        <strain evidence="9 10">JCM 13503</strain>
    </source>
</reference>
<dbReference type="CDD" id="cd09019">
    <property type="entry name" value="galactose_mutarotase_like"/>
    <property type="match status" value="1"/>
</dbReference>
<dbReference type="InterPro" id="IPR018052">
    <property type="entry name" value="Ald1_epimerase_CS"/>
</dbReference>
<dbReference type="Pfam" id="PF01263">
    <property type="entry name" value="Aldose_epim"/>
    <property type="match status" value="1"/>
</dbReference>
<keyword evidence="6 8" id="KW-0413">Isomerase</keyword>
<dbReference type="InterPro" id="IPR047215">
    <property type="entry name" value="Galactose_mutarotase-like"/>
</dbReference>
<organism evidence="9 10">
    <name type="scientific">Deinococcus oregonensis</name>
    <dbReference type="NCBI Taxonomy" id="1805970"/>
    <lineage>
        <taxon>Bacteria</taxon>
        <taxon>Thermotogati</taxon>
        <taxon>Deinococcota</taxon>
        <taxon>Deinococci</taxon>
        <taxon>Deinococcales</taxon>
        <taxon>Deinococcaceae</taxon>
        <taxon>Deinococcus</taxon>
    </lineage>
</organism>
<evidence type="ECO:0000256" key="4">
    <source>
        <dbReference type="ARBA" id="ARBA00013185"/>
    </source>
</evidence>